<dbReference type="Proteomes" id="UP000287224">
    <property type="component" value="Unassembled WGS sequence"/>
</dbReference>
<proteinExistence type="predicted"/>
<comment type="caution">
    <text evidence="2">The sequence shown here is derived from an EMBL/GenBank/DDBJ whole genome shotgun (WGS) entry which is preliminary data.</text>
</comment>
<dbReference type="Gene3D" id="3.30.160.250">
    <property type="match status" value="1"/>
</dbReference>
<dbReference type="InterPro" id="IPR051404">
    <property type="entry name" value="TA_system_antitoxin"/>
</dbReference>
<dbReference type="InterPro" id="IPR031807">
    <property type="entry name" value="HicB-like"/>
</dbReference>
<dbReference type="PANTHER" id="PTHR34504">
    <property type="entry name" value="ANTITOXIN HICB"/>
    <property type="match status" value="1"/>
</dbReference>
<dbReference type="InterPro" id="IPR035069">
    <property type="entry name" value="TTHA1013/TTHA0281-like"/>
</dbReference>
<evidence type="ECO:0000313" key="3">
    <source>
        <dbReference type="Proteomes" id="UP000287224"/>
    </source>
</evidence>
<protein>
    <recommendedName>
        <fullName evidence="1">HicB-like antitoxin of toxin-antitoxin system domain-containing protein</fullName>
    </recommendedName>
</protein>
<name>A0A401ZFD2_9CHLR</name>
<gene>
    <name evidence="2" type="ORF">KDAU_27370</name>
</gene>
<keyword evidence="3" id="KW-1185">Reference proteome</keyword>
<accession>A0A401ZFD2</accession>
<evidence type="ECO:0000313" key="2">
    <source>
        <dbReference type="EMBL" id="GCE05408.1"/>
    </source>
</evidence>
<dbReference type="EMBL" id="BIFQ01000001">
    <property type="protein sequence ID" value="GCE05408.1"/>
    <property type="molecule type" value="Genomic_DNA"/>
</dbReference>
<dbReference type="Pfam" id="PF15919">
    <property type="entry name" value="HicB_lk_antitox"/>
    <property type="match status" value="1"/>
</dbReference>
<evidence type="ECO:0000259" key="1">
    <source>
        <dbReference type="Pfam" id="PF15919"/>
    </source>
</evidence>
<reference evidence="3" key="1">
    <citation type="submission" date="2018-12" db="EMBL/GenBank/DDBJ databases">
        <title>Tengunoibacter tsumagoiensis gen. nov., sp. nov., Dictyobacter kobayashii sp. nov., D. alpinus sp. nov., and D. joshuensis sp. nov. and description of Dictyobacteraceae fam. nov. within the order Ktedonobacterales isolated from Tengu-no-mugimeshi.</title>
        <authorList>
            <person name="Wang C.M."/>
            <person name="Zheng Y."/>
            <person name="Sakai Y."/>
            <person name="Toyoda A."/>
            <person name="Minakuchi Y."/>
            <person name="Abe K."/>
            <person name="Yokota A."/>
            <person name="Yabe S."/>
        </authorList>
    </citation>
    <scope>NUCLEOTIDE SEQUENCE [LARGE SCALE GENOMIC DNA]</scope>
    <source>
        <strain evidence="3">S-27</strain>
    </source>
</reference>
<dbReference type="PANTHER" id="PTHR34504:SF2">
    <property type="entry name" value="UPF0150 PROTEIN SSL0259"/>
    <property type="match status" value="1"/>
</dbReference>
<feature type="domain" description="HicB-like antitoxin of toxin-antitoxin system" evidence="1">
    <location>
        <begin position="8"/>
        <end position="70"/>
    </location>
</feature>
<sequence length="71" mass="7930">MYPNPKHYSMVIRWDDQDQIYVVSVPELPGCMTHGRSYEEAVQQGQDSIESWLMSAIADGAPIPPPKIIAA</sequence>
<dbReference type="SUPFAM" id="SSF143100">
    <property type="entry name" value="TTHA1013/TTHA0281-like"/>
    <property type="match status" value="1"/>
</dbReference>
<dbReference type="AlphaFoldDB" id="A0A401ZFD2"/>
<organism evidence="2 3">
    <name type="scientific">Dictyobacter aurantiacus</name>
    <dbReference type="NCBI Taxonomy" id="1936993"/>
    <lineage>
        <taxon>Bacteria</taxon>
        <taxon>Bacillati</taxon>
        <taxon>Chloroflexota</taxon>
        <taxon>Ktedonobacteria</taxon>
        <taxon>Ktedonobacterales</taxon>
        <taxon>Dictyobacteraceae</taxon>
        <taxon>Dictyobacter</taxon>
    </lineage>
</organism>